<evidence type="ECO:0000313" key="3">
    <source>
        <dbReference type="Proteomes" id="UP001165065"/>
    </source>
</evidence>
<reference evidence="3" key="1">
    <citation type="journal article" date="2023" name="Commun. Biol.">
        <title>Genome analysis of Parmales, the sister group of diatoms, reveals the evolutionary specialization of diatoms from phago-mixotrophs to photoautotrophs.</title>
        <authorList>
            <person name="Ban H."/>
            <person name="Sato S."/>
            <person name="Yoshikawa S."/>
            <person name="Yamada K."/>
            <person name="Nakamura Y."/>
            <person name="Ichinomiya M."/>
            <person name="Sato N."/>
            <person name="Blanc-Mathieu R."/>
            <person name="Endo H."/>
            <person name="Kuwata A."/>
            <person name="Ogata H."/>
        </authorList>
    </citation>
    <scope>NUCLEOTIDE SEQUENCE [LARGE SCALE GENOMIC DNA]</scope>
</reference>
<sequence length="114" mass="12946">MLIHIFHYLPVPSVVRCREVNRSFKEVATSGNIWQDVYMKRFPSALVPALVPSHLWYACYASMVSACSEVKERSLMDMRYSRCKFGVCDVVGCLWVGKGKDMNVHCRDVHGMGG</sequence>
<organism evidence="2 3">
    <name type="scientific">Triparma columacea</name>
    <dbReference type="NCBI Taxonomy" id="722753"/>
    <lineage>
        <taxon>Eukaryota</taxon>
        <taxon>Sar</taxon>
        <taxon>Stramenopiles</taxon>
        <taxon>Ochrophyta</taxon>
        <taxon>Bolidophyceae</taxon>
        <taxon>Parmales</taxon>
        <taxon>Triparmaceae</taxon>
        <taxon>Triparma</taxon>
    </lineage>
</organism>
<evidence type="ECO:0000259" key="1">
    <source>
        <dbReference type="PROSITE" id="PS50181"/>
    </source>
</evidence>
<dbReference type="PROSITE" id="PS50181">
    <property type="entry name" value="FBOX"/>
    <property type="match status" value="1"/>
</dbReference>
<protein>
    <recommendedName>
        <fullName evidence="1">F-box domain-containing protein</fullName>
    </recommendedName>
</protein>
<dbReference type="Proteomes" id="UP001165065">
    <property type="component" value="Unassembled WGS sequence"/>
</dbReference>
<comment type="caution">
    <text evidence="2">The sequence shown here is derived from an EMBL/GenBank/DDBJ whole genome shotgun (WGS) entry which is preliminary data.</text>
</comment>
<dbReference type="Pfam" id="PF12937">
    <property type="entry name" value="F-box-like"/>
    <property type="match status" value="1"/>
</dbReference>
<accession>A0A9W7GNJ4</accession>
<dbReference type="OrthoDB" id="435188at2759"/>
<evidence type="ECO:0000313" key="2">
    <source>
        <dbReference type="EMBL" id="GMI48946.1"/>
    </source>
</evidence>
<keyword evidence="3" id="KW-1185">Reference proteome</keyword>
<name>A0A9W7GNJ4_9STRA</name>
<dbReference type="AlphaFoldDB" id="A0A9W7GNJ4"/>
<feature type="domain" description="F-box" evidence="1">
    <location>
        <begin position="1"/>
        <end position="37"/>
    </location>
</feature>
<dbReference type="InterPro" id="IPR036047">
    <property type="entry name" value="F-box-like_dom_sf"/>
</dbReference>
<dbReference type="SUPFAM" id="SSF81383">
    <property type="entry name" value="F-box domain"/>
    <property type="match status" value="1"/>
</dbReference>
<dbReference type="InterPro" id="IPR001810">
    <property type="entry name" value="F-box_dom"/>
</dbReference>
<dbReference type="Gene3D" id="1.20.1280.50">
    <property type="match status" value="1"/>
</dbReference>
<proteinExistence type="predicted"/>
<dbReference type="CDD" id="cd09917">
    <property type="entry name" value="F-box_SF"/>
    <property type="match status" value="1"/>
</dbReference>
<dbReference type="EMBL" id="BRYA01000447">
    <property type="protein sequence ID" value="GMI48946.1"/>
    <property type="molecule type" value="Genomic_DNA"/>
</dbReference>
<gene>
    <name evidence="2" type="ORF">TrCOL_g4406</name>
</gene>